<keyword evidence="1" id="KW-0472">Membrane</keyword>
<dbReference type="RefSeq" id="WP_094983803.1">
    <property type="nucleotide sequence ID" value="NZ_NHNI01000001.1"/>
</dbReference>
<protein>
    <submittedName>
        <fullName evidence="2">Uncharacterized protein</fullName>
    </submittedName>
</protein>
<keyword evidence="3" id="KW-1185">Reference proteome</keyword>
<evidence type="ECO:0000313" key="3">
    <source>
        <dbReference type="Proteomes" id="UP000216101"/>
    </source>
</evidence>
<dbReference type="AlphaFoldDB" id="A0A266Q877"/>
<feature type="transmembrane region" description="Helical" evidence="1">
    <location>
        <begin position="167"/>
        <end position="184"/>
    </location>
</feature>
<name>A0A266Q877_9GAMM</name>
<accession>A0A266Q877</accession>
<gene>
    <name evidence="2" type="ORF">CBP51_03150</name>
</gene>
<reference evidence="3" key="1">
    <citation type="submission" date="2017-05" db="EMBL/GenBank/DDBJ databases">
        <authorList>
            <person name="Barney B.M."/>
        </authorList>
    </citation>
    <scope>NUCLEOTIDE SEQUENCE [LARGE SCALE GENOMIC DNA]</scope>
    <source>
        <strain evidence="3">PSBB022</strain>
    </source>
</reference>
<organism evidence="2 3">
    <name type="scientific">Cellvibrio mixtus</name>
    <dbReference type="NCBI Taxonomy" id="39650"/>
    <lineage>
        <taxon>Bacteria</taxon>
        <taxon>Pseudomonadati</taxon>
        <taxon>Pseudomonadota</taxon>
        <taxon>Gammaproteobacteria</taxon>
        <taxon>Cellvibrionales</taxon>
        <taxon>Cellvibrionaceae</taxon>
        <taxon>Cellvibrio</taxon>
    </lineage>
</organism>
<evidence type="ECO:0000313" key="2">
    <source>
        <dbReference type="EMBL" id="OZY86042.1"/>
    </source>
</evidence>
<comment type="caution">
    <text evidence="2">The sequence shown here is derived from an EMBL/GenBank/DDBJ whole genome shotgun (WGS) entry which is preliminary data.</text>
</comment>
<evidence type="ECO:0000256" key="1">
    <source>
        <dbReference type="SAM" id="Phobius"/>
    </source>
</evidence>
<sequence>MNEESNKNGHCDFGQYESLWGNHRDNCKKIIRITENYIVYIDKRNHIDWETTESYDSSIPSENKADREKLLSQCSISEHKPTGGLSEEFILSFKTIIGESIVNCLENNCDGSTDILKQAHEFRLERIVEKSREWYLSFTVGISSLIILIALLINWKCIQINEGVLEYINIGAWAVAGSCLSIILRSGNMQNASYAGKQLHFIESGCRLIGGFISGQIVYLGIKSGFLFSSLIDVNNFQYVSSLMALLAGASERFTPSIISKIEDSTSLIEVTKEK</sequence>
<proteinExistence type="predicted"/>
<dbReference type="Proteomes" id="UP000216101">
    <property type="component" value="Unassembled WGS sequence"/>
</dbReference>
<dbReference type="EMBL" id="NHNI01000001">
    <property type="protein sequence ID" value="OZY86042.1"/>
    <property type="molecule type" value="Genomic_DNA"/>
</dbReference>
<feature type="transmembrane region" description="Helical" evidence="1">
    <location>
        <begin position="134"/>
        <end position="155"/>
    </location>
</feature>
<keyword evidence="1" id="KW-1133">Transmembrane helix</keyword>
<keyword evidence="1" id="KW-0812">Transmembrane</keyword>